<dbReference type="EMBL" id="HG994581">
    <property type="protein sequence ID" value="CAF2873127.1"/>
    <property type="molecule type" value="Genomic_DNA"/>
</dbReference>
<dbReference type="GO" id="GO:0005912">
    <property type="term" value="C:adherens junction"/>
    <property type="evidence" value="ECO:0007669"/>
    <property type="project" value="TreeGrafter"/>
</dbReference>
<sequence>MPSMMNLVPHQMMENYEALKSIITQWNANRLDLFELSLPNEQLEFHGVMRFYYQSQDADDTGQKVATKCIRVSSTATTKSIIETLIEKFRPDMRMLEVPEYALYEIHESGERRLNPEEKPLLVQLNWHKDDREGRFLLRRIDEASRMPEPTKEDSSFKRKLSKREKKQLKKQEKMNKIKDKENSKDESVAEKLYTELPDTSFTRSISNPEAVMRRRRQQKLEKKLQQFRSKDGGPDTGGTLKIYGEALCRDVPYKTLLLSISDTAVFVVEEMLEKYGIDRRSAPGYCLIQAASQSTNMDESGTLPREYFLDDDDCPLAILMNHPSSKGTVTFHVIRKPADFQPRKRKEKVIS</sequence>
<evidence type="ECO:0000313" key="3">
    <source>
        <dbReference type="EMBL" id="CAF2873127.1"/>
    </source>
</evidence>
<proteinExistence type="predicted"/>
<feature type="compositionally biased region" description="Basic residues" evidence="1">
    <location>
        <begin position="158"/>
        <end position="169"/>
    </location>
</feature>
<keyword evidence="4" id="KW-1185">Reference proteome</keyword>
<feature type="region of interest" description="Disordered" evidence="1">
    <location>
        <begin position="147"/>
        <end position="188"/>
    </location>
</feature>
<dbReference type="SUPFAM" id="SSF54236">
    <property type="entry name" value="Ubiquitin-like"/>
    <property type="match status" value="2"/>
</dbReference>
<evidence type="ECO:0000256" key="1">
    <source>
        <dbReference type="SAM" id="MobiDB-lite"/>
    </source>
</evidence>
<dbReference type="GO" id="GO:0007165">
    <property type="term" value="P:signal transduction"/>
    <property type="evidence" value="ECO:0007669"/>
    <property type="project" value="InterPro"/>
</dbReference>
<protein>
    <submittedName>
        <fullName evidence="3">AF6</fullName>
    </submittedName>
</protein>
<evidence type="ECO:0000259" key="2">
    <source>
        <dbReference type="PROSITE" id="PS50200"/>
    </source>
</evidence>
<feature type="domain" description="Ras-associating" evidence="2">
    <location>
        <begin position="45"/>
        <end position="143"/>
    </location>
</feature>
<evidence type="ECO:0000313" key="4">
    <source>
        <dbReference type="Proteomes" id="UP000675881"/>
    </source>
</evidence>
<dbReference type="PROSITE" id="PS50200">
    <property type="entry name" value="RA"/>
    <property type="match status" value="2"/>
</dbReference>
<dbReference type="AlphaFoldDB" id="A0A7R8CNG8"/>
<dbReference type="InterPro" id="IPR000159">
    <property type="entry name" value="RA_dom"/>
</dbReference>
<name>A0A7R8CNG8_LEPSM</name>
<feature type="compositionally biased region" description="Basic and acidic residues" evidence="1">
    <location>
        <begin position="147"/>
        <end position="157"/>
    </location>
</feature>
<organism evidence="3 4">
    <name type="scientific">Lepeophtheirus salmonis</name>
    <name type="common">Salmon louse</name>
    <name type="synonym">Caligus salmonis</name>
    <dbReference type="NCBI Taxonomy" id="72036"/>
    <lineage>
        <taxon>Eukaryota</taxon>
        <taxon>Metazoa</taxon>
        <taxon>Ecdysozoa</taxon>
        <taxon>Arthropoda</taxon>
        <taxon>Crustacea</taxon>
        <taxon>Multicrustacea</taxon>
        <taxon>Hexanauplia</taxon>
        <taxon>Copepoda</taxon>
        <taxon>Siphonostomatoida</taxon>
        <taxon>Caligidae</taxon>
        <taxon>Lepeophtheirus</taxon>
    </lineage>
</organism>
<dbReference type="GO" id="GO:0032880">
    <property type="term" value="P:regulation of protein localization"/>
    <property type="evidence" value="ECO:0007669"/>
    <property type="project" value="TreeGrafter"/>
</dbReference>
<dbReference type="CDD" id="cd01782">
    <property type="entry name" value="RA1_Afadin"/>
    <property type="match status" value="1"/>
</dbReference>
<dbReference type="SMART" id="SM00314">
    <property type="entry name" value="RA"/>
    <property type="match status" value="2"/>
</dbReference>
<dbReference type="InterPro" id="IPR029071">
    <property type="entry name" value="Ubiquitin-like_domsf"/>
</dbReference>
<feature type="compositionally biased region" description="Basic and acidic residues" evidence="1">
    <location>
        <begin position="170"/>
        <end position="188"/>
    </location>
</feature>
<gene>
    <name evidence="3" type="ORF">LSAA_6373</name>
</gene>
<dbReference type="Proteomes" id="UP000675881">
    <property type="component" value="Chromosome 2"/>
</dbReference>
<dbReference type="GO" id="GO:0050839">
    <property type="term" value="F:cell adhesion molecule binding"/>
    <property type="evidence" value="ECO:0007669"/>
    <property type="project" value="TreeGrafter"/>
</dbReference>
<dbReference type="Gene3D" id="3.10.20.90">
    <property type="entry name" value="Phosphatidylinositol 3-kinase Catalytic Subunit, Chain A, domain 1"/>
    <property type="match status" value="2"/>
</dbReference>
<dbReference type="InterPro" id="IPR028842">
    <property type="entry name" value="Afadin"/>
</dbReference>
<dbReference type="OrthoDB" id="6260541at2759"/>
<dbReference type="PANTHER" id="PTHR10398">
    <property type="entry name" value="AFADIN"/>
    <property type="match status" value="1"/>
</dbReference>
<reference evidence="3" key="1">
    <citation type="submission" date="2021-02" db="EMBL/GenBank/DDBJ databases">
        <authorList>
            <person name="Bekaert M."/>
        </authorList>
    </citation>
    <scope>NUCLEOTIDE SEQUENCE</scope>
    <source>
        <strain evidence="3">IoA-00</strain>
    </source>
</reference>
<feature type="domain" description="Ras-associating" evidence="2">
    <location>
        <begin position="237"/>
        <end position="339"/>
    </location>
</feature>
<accession>A0A7R8CNG8</accession>
<dbReference type="PANTHER" id="PTHR10398:SF2">
    <property type="entry name" value="AFADIN"/>
    <property type="match status" value="1"/>
</dbReference>
<dbReference type="Pfam" id="PF00788">
    <property type="entry name" value="RA"/>
    <property type="match status" value="2"/>
</dbReference>